<evidence type="ECO:0000313" key="3">
    <source>
        <dbReference type="EMBL" id="KAL3741280.1"/>
    </source>
</evidence>
<sequence>MPLPWKKSRVTRISRLVADLQSSPRRGGSLVVETGFPTSLIDLFVKNRDRLRKPSRRKAAEEDEEEEPPELQISHPVLTSPLPAHLVVRGPDPLHDPPPPAAPAAPPAAAAAASRAVDDGAVDGADGDCVGVGSGKSNSVFSAVFKVFVVVVLALSTKGLVIGVMMSAFLLLFLEFVGKRVVGFLRPCSDARMGFEGSIGRACAILSSVWPQRGSLVRPAVTNSDPAEPSRDAGGGPDTRVVEYKFERVAVPVGNDSSFRPDGDERLGRDPRWRCVYAEGEVRVVEEEVEEDGRGALGPDARKQNRKIRSKIIKRMVPKKLRTSKKGKKKECEPNPDASNTLAVFLGDFGTAAAREGEGEAQEEYGEQGGNADKSCSSKAGVEEFQRRARCSNNGADRLSAAETNLTLATISQARPELETGAGNVRSEKKRKLGLVVVLLVVLAGLIGGRFLAFVLTFGCAITISIWARRRSFRSAKDRS</sequence>
<evidence type="ECO:0000256" key="1">
    <source>
        <dbReference type="SAM" id="MobiDB-lite"/>
    </source>
</evidence>
<feature type="region of interest" description="Disordered" evidence="1">
    <location>
        <begin position="356"/>
        <end position="378"/>
    </location>
</feature>
<feature type="transmembrane region" description="Helical" evidence="2">
    <location>
        <begin position="435"/>
        <end position="468"/>
    </location>
</feature>
<evidence type="ECO:0000256" key="2">
    <source>
        <dbReference type="SAM" id="Phobius"/>
    </source>
</evidence>
<dbReference type="Proteomes" id="UP001634007">
    <property type="component" value="Unassembled WGS sequence"/>
</dbReference>
<feature type="compositionally biased region" description="Basic residues" evidence="1">
    <location>
        <begin position="320"/>
        <end position="329"/>
    </location>
</feature>
<dbReference type="AlphaFoldDB" id="A0ABD3KNE3"/>
<name>A0ABD3KNE3_EUCGL</name>
<feature type="region of interest" description="Disordered" evidence="1">
    <location>
        <begin position="52"/>
        <end position="75"/>
    </location>
</feature>
<dbReference type="PANTHER" id="PTHR36381">
    <property type="entry name" value="ETHYLENE-REGULATED TRANSCRIPT 2 (ERT2)"/>
    <property type="match status" value="1"/>
</dbReference>
<evidence type="ECO:0000313" key="4">
    <source>
        <dbReference type="Proteomes" id="UP001634007"/>
    </source>
</evidence>
<keyword evidence="2" id="KW-0472">Membrane</keyword>
<reference evidence="3 4" key="1">
    <citation type="submission" date="2024-11" db="EMBL/GenBank/DDBJ databases">
        <title>Chromosome-level genome assembly of Eucalyptus globulus Labill. provides insights into its genome evolution.</title>
        <authorList>
            <person name="Li X."/>
        </authorList>
    </citation>
    <scope>NUCLEOTIDE SEQUENCE [LARGE SCALE GENOMIC DNA]</scope>
    <source>
        <strain evidence="3">CL2024</strain>
        <tissue evidence="3">Fresh tender leaves</tissue>
    </source>
</reference>
<comment type="caution">
    <text evidence="3">The sequence shown here is derived from an EMBL/GenBank/DDBJ whole genome shotgun (WGS) entry which is preliminary data.</text>
</comment>
<keyword evidence="4" id="KW-1185">Reference proteome</keyword>
<dbReference type="PANTHER" id="PTHR36381:SF1">
    <property type="entry name" value="ETHYLENE-REGULATED TRANSCRIPT 2 (ERT2)"/>
    <property type="match status" value="1"/>
</dbReference>
<gene>
    <name evidence="3" type="ORF">ACJRO7_016850</name>
</gene>
<proteinExistence type="predicted"/>
<feature type="compositionally biased region" description="Pro residues" evidence="1">
    <location>
        <begin position="96"/>
        <end position="106"/>
    </location>
</feature>
<feature type="region of interest" description="Disordered" evidence="1">
    <location>
        <begin position="320"/>
        <end position="339"/>
    </location>
</feature>
<organism evidence="3 4">
    <name type="scientific">Eucalyptus globulus</name>
    <name type="common">Tasmanian blue gum</name>
    <dbReference type="NCBI Taxonomy" id="34317"/>
    <lineage>
        <taxon>Eukaryota</taxon>
        <taxon>Viridiplantae</taxon>
        <taxon>Streptophyta</taxon>
        <taxon>Embryophyta</taxon>
        <taxon>Tracheophyta</taxon>
        <taxon>Spermatophyta</taxon>
        <taxon>Magnoliopsida</taxon>
        <taxon>eudicotyledons</taxon>
        <taxon>Gunneridae</taxon>
        <taxon>Pentapetalae</taxon>
        <taxon>rosids</taxon>
        <taxon>malvids</taxon>
        <taxon>Myrtales</taxon>
        <taxon>Myrtaceae</taxon>
        <taxon>Myrtoideae</taxon>
        <taxon>Eucalypteae</taxon>
        <taxon>Eucalyptus</taxon>
    </lineage>
</organism>
<keyword evidence="2" id="KW-0812">Transmembrane</keyword>
<feature type="transmembrane region" description="Helical" evidence="2">
    <location>
        <begin position="147"/>
        <end position="174"/>
    </location>
</feature>
<protein>
    <submittedName>
        <fullName evidence="3">Uncharacterized protein</fullName>
    </submittedName>
</protein>
<dbReference type="EMBL" id="JBJKBG010000004">
    <property type="protein sequence ID" value="KAL3741280.1"/>
    <property type="molecule type" value="Genomic_DNA"/>
</dbReference>
<keyword evidence="2" id="KW-1133">Transmembrane helix</keyword>
<accession>A0ABD3KNE3</accession>
<feature type="region of interest" description="Disordered" evidence="1">
    <location>
        <begin position="88"/>
        <end position="110"/>
    </location>
</feature>